<keyword evidence="2" id="KW-1133">Transmembrane helix</keyword>
<accession>A0ABR1LQ57</accession>
<dbReference type="RefSeq" id="XP_066655462.1">
    <property type="nucleotide sequence ID" value="XM_066795739.1"/>
</dbReference>
<feature type="compositionally biased region" description="Basic and acidic residues" evidence="1">
    <location>
        <begin position="167"/>
        <end position="178"/>
    </location>
</feature>
<reference evidence="3 4" key="1">
    <citation type="submission" date="2024-04" db="EMBL/GenBank/DDBJ databases">
        <title>Phyllosticta paracitricarpa is synonymous to the EU quarantine fungus P. citricarpa based on phylogenomic analyses.</title>
        <authorList>
            <consortium name="Lawrence Berkeley National Laboratory"/>
            <person name="Van ingen-buijs V.A."/>
            <person name="Van westerhoven A.C."/>
            <person name="Haridas S."/>
            <person name="Skiadas P."/>
            <person name="Martin F."/>
            <person name="Groenewald J.Z."/>
            <person name="Crous P.W."/>
            <person name="Seidl M.F."/>
        </authorList>
    </citation>
    <scope>NUCLEOTIDE SEQUENCE [LARGE SCALE GENOMIC DNA]</scope>
    <source>
        <strain evidence="3 4">CPC 17464</strain>
    </source>
</reference>
<dbReference type="Proteomes" id="UP001360953">
    <property type="component" value="Unassembled WGS sequence"/>
</dbReference>
<gene>
    <name evidence="3" type="ORF">J3D65DRAFT_376167</name>
</gene>
<proteinExistence type="predicted"/>
<keyword evidence="2" id="KW-0472">Membrane</keyword>
<comment type="caution">
    <text evidence="3">The sequence shown here is derived from an EMBL/GenBank/DDBJ whole genome shotgun (WGS) entry which is preliminary data.</text>
</comment>
<protein>
    <submittedName>
        <fullName evidence="3">Uncharacterized protein</fullName>
    </submittedName>
</protein>
<evidence type="ECO:0000256" key="2">
    <source>
        <dbReference type="SAM" id="Phobius"/>
    </source>
</evidence>
<dbReference type="GeneID" id="92028645"/>
<feature type="transmembrane region" description="Helical" evidence="2">
    <location>
        <begin position="107"/>
        <end position="126"/>
    </location>
</feature>
<name>A0ABR1LQ57_9PEZI</name>
<organism evidence="3 4">
    <name type="scientific">Phyllosticta citribraziliensis</name>
    <dbReference type="NCBI Taxonomy" id="989973"/>
    <lineage>
        <taxon>Eukaryota</taxon>
        <taxon>Fungi</taxon>
        <taxon>Dikarya</taxon>
        <taxon>Ascomycota</taxon>
        <taxon>Pezizomycotina</taxon>
        <taxon>Dothideomycetes</taxon>
        <taxon>Dothideomycetes incertae sedis</taxon>
        <taxon>Botryosphaeriales</taxon>
        <taxon>Phyllostictaceae</taxon>
        <taxon>Phyllosticta</taxon>
    </lineage>
</organism>
<evidence type="ECO:0000256" key="1">
    <source>
        <dbReference type="SAM" id="MobiDB-lite"/>
    </source>
</evidence>
<evidence type="ECO:0000313" key="3">
    <source>
        <dbReference type="EMBL" id="KAK7537311.1"/>
    </source>
</evidence>
<feature type="region of interest" description="Disordered" evidence="1">
    <location>
        <begin position="161"/>
        <end position="180"/>
    </location>
</feature>
<keyword evidence="2" id="KW-0812">Transmembrane</keyword>
<sequence>MVMGRIDCCSVDHGGQQRFFSSTASTLAVCIAYRVHRWRWYVMRGAARSLTSVGSEVFGLQFPRMIAVLVPQLFSLLQDPGRRRLLGFLFAGLAASNLDPSTVVKHHGALVVVVIVLILSLLLLATTSLDAAGMRREGGSVCPWPSGWRYTALIRRGSQTGQWMGKRAREGEDHDGPRSRRAAIYIPGRVQSSRNDVQHPGRRERGQVSCMLATHGT</sequence>
<dbReference type="EMBL" id="JBBPEH010000006">
    <property type="protein sequence ID" value="KAK7537311.1"/>
    <property type="molecule type" value="Genomic_DNA"/>
</dbReference>
<keyword evidence="4" id="KW-1185">Reference proteome</keyword>
<evidence type="ECO:0000313" key="4">
    <source>
        <dbReference type="Proteomes" id="UP001360953"/>
    </source>
</evidence>